<feature type="region of interest" description="Disordered" evidence="6">
    <location>
        <begin position="532"/>
        <end position="577"/>
    </location>
</feature>
<dbReference type="AlphaFoldDB" id="A0AAD5UGY3"/>
<feature type="domain" description="CHY-type" evidence="8">
    <location>
        <begin position="457"/>
        <end position="523"/>
    </location>
</feature>
<dbReference type="GO" id="GO:0008270">
    <property type="term" value="F:zinc ion binding"/>
    <property type="evidence" value="ECO:0007669"/>
    <property type="project" value="UniProtKB-KW"/>
</dbReference>
<keyword evidence="2 4" id="KW-0863">Zinc-finger</keyword>
<dbReference type="InterPro" id="IPR008913">
    <property type="entry name" value="Znf_CHY"/>
</dbReference>
<evidence type="ECO:0000256" key="1">
    <source>
        <dbReference type="ARBA" id="ARBA00022723"/>
    </source>
</evidence>
<feature type="region of interest" description="Disordered" evidence="6">
    <location>
        <begin position="94"/>
        <end position="116"/>
    </location>
</feature>
<evidence type="ECO:0000256" key="6">
    <source>
        <dbReference type="SAM" id="MobiDB-lite"/>
    </source>
</evidence>
<dbReference type="InterPro" id="IPR037274">
    <property type="entry name" value="Znf_CHY_sf"/>
</dbReference>
<evidence type="ECO:0000259" key="8">
    <source>
        <dbReference type="PROSITE" id="PS51266"/>
    </source>
</evidence>
<keyword evidence="10" id="KW-1185">Reference proteome</keyword>
<evidence type="ECO:0000313" key="10">
    <source>
        <dbReference type="Proteomes" id="UP001210925"/>
    </source>
</evidence>
<protein>
    <recommendedName>
        <fullName evidence="11">CHY-type domain-containing protein</fullName>
    </recommendedName>
</protein>
<feature type="compositionally biased region" description="Basic and acidic residues" evidence="6">
    <location>
        <begin position="568"/>
        <end position="577"/>
    </location>
</feature>
<proteinExistence type="predicted"/>
<evidence type="ECO:0000256" key="2">
    <source>
        <dbReference type="ARBA" id="ARBA00022771"/>
    </source>
</evidence>
<keyword evidence="3 5" id="KW-0862">Zinc</keyword>
<evidence type="ECO:0000256" key="3">
    <source>
        <dbReference type="ARBA" id="ARBA00022833"/>
    </source>
</evidence>
<dbReference type="EMBL" id="JADGKB010000034">
    <property type="protein sequence ID" value="KAJ3257807.1"/>
    <property type="molecule type" value="Genomic_DNA"/>
</dbReference>
<name>A0AAD5UGY3_9FUNG</name>
<accession>A0AAD5UGY3</accession>
<evidence type="ECO:0000259" key="7">
    <source>
        <dbReference type="PROSITE" id="PS50103"/>
    </source>
</evidence>
<comment type="caution">
    <text evidence="9">The sequence shown here is derived from an EMBL/GenBank/DDBJ whole genome shotgun (WGS) entry which is preliminary data.</text>
</comment>
<keyword evidence="1 5" id="KW-0479">Metal-binding</keyword>
<dbReference type="PROSITE" id="PS51266">
    <property type="entry name" value="ZF_CHY"/>
    <property type="match status" value="1"/>
</dbReference>
<feature type="zinc finger region" description="C3H1-type" evidence="5">
    <location>
        <begin position="1"/>
        <end position="26"/>
    </location>
</feature>
<dbReference type="SUPFAM" id="SSF161219">
    <property type="entry name" value="CHY zinc finger-like"/>
    <property type="match status" value="1"/>
</dbReference>
<evidence type="ECO:0000256" key="5">
    <source>
        <dbReference type="PROSITE-ProRule" id="PRU00723"/>
    </source>
</evidence>
<dbReference type="PROSITE" id="PS50103">
    <property type="entry name" value="ZF_C3H1"/>
    <property type="match status" value="1"/>
</dbReference>
<evidence type="ECO:0000256" key="4">
    <source>
        <dbReference type="PROSITE-ProRule" id="PRU00601"/>
    </source>
</evidence>
<evidence type="ECO:0008006" key="11">
    <source>
        <dbReference type="Google" id="ProtNLM"/>
    </source>
</evidence>
<dbReference type="InterPro" id="IPR000571">
    <property type="entry name" value="Znf_CCCH"/>
</dbReference>
<feature type="compositionally biased region" description="Acidic residues" evidence="6">
    <location>
        <begin position="255"/>
        <end position="270"/>
    </location>
</feature>
<feature type="domain" description="C3H1-type" evidence="7">
    <location>
        <begin position="1"/>
        <end position="26"/>
    </location>
</feature>
<feature type="compositionally biased region" description="Basic and acidic residues" evidence="6">
    <location>
        <begin position="532"/>
        <end position="553"/>
    </location>
</feature>
<evidence type="ECO:0000313" key="9">
    <source>
        <dbReference type="EMBL" id="KAJ3257807.1"/>
    </source>
</evidence>
<feature type="region of interest" description="Disordered" evidence="6">
    <location>
        <begin position="251"/>
        <end position="270"/>
    </location>
</feature>
<reference evidence="9" key="1">
    <citation type="submission" date="2020-05" db="EMBL/GenBank/DDBJ databases">
        <title>Phylogenomic resolution of chytrid fungi.</title>
        <authorList>
            <person name="Stajich J.E."/>
            <person name="Amses K."/>
            <person name="Simmons R."/>
            <person name="Seto K."/>
            <person name="Myers J."/>
            <person name="Bonds A."/>
            <person name="Quandt C.A."/>
            <person name="Barry K."/>
            <person name="Liu P."/>
            <person name="Grigoriev I."/>
            <person name="Longcore J.E."/>
            <person name="James T.Y."/>
        </authorList>
    </citation>
    <scope>NUCLEOTIDE SEQUENCE</scope>
    <source>
        <strain evidence="9">PLAUS21</strain>
    </source>
</reference>
<gene>
    <name evidence="9" type="ORF">HK103_004275</name>
</gene>
<dbReference type="Pfam" id="PF05495">
    <property type="entry name" value="zf-CHY"/>
    <property type="match status" value="1"/>
</dbReference>
<sequence length="577" mass="65036">MVNCQFFSTPQGCNFGAMCRFAHTNPPPAIEAEQSKPKSSSRKGPKNTITVKPGEKNSVTIKPGLVITKKKDIVGQEVGSIVQEMTNVHIQPVKPSRPAVARPVSKTIQQSSDPVERARNIRDFEIQQLVKRYSAKSTAFSTHIAVEFEMKPSDPDFPFELEALQVLLTIPILYPTDRKCKLELNNPEIPSNLTTNIEKVVSEKIELSKLSLLDIIKWMDKELEGFLVEKQEVGVKIAFVKPTDARVYYGGDPGSSDEDNQELTDVTTDEEPEMVEENSVQMPEISHKGTQIRLMNIDLENISLLHSISLSISVRCLRCKDIGEFLSLKPSSNSENLQTNACKKCSTVYTANFRTDFVHLNSISLGFLDLEGCSVLDLLPSKYSATCSNCNHEQSPNECFENLVRDSTTIQHCRNCHTKMSITIKNVKFVKIDNTPAKLLRKAPRKPKDEHFTLNQPLPKNGVCAHYRKSYRWFRFPCCSKLFPCDICHDEGSDHKGEWATRMVCGFCSREQPYSQKPCVCGKSLVRERGKGFWEGGDGTRDPRLMSKNDSRKYSGLNKTVSRRAKDKKFGRNAEKL</sequence>
<feature type="region of interest" description="Disordered" evidence="6">
    <location>
        <begin position="28"/>
        <end position="56"/>
    </location>
</feature>
<organism evidence="9 10">
    <name type="scientific">Boothiomyces macroporosus</name>
    <dbReference type="NCBI Taxonomy" id="261099"/>
    <lineage>
        <taxon>Eukaryota</taxon>
        <taxon>Fungi</taxon>
        <taxon>Fungi incertae sedis</taxon>
        <taxon>Chytridiomycota</taxon>
        <taxon>Chytridiomycota incertae sedis</taxon>
        <taxon>Chytridiomycetes</taxon>
        <taxon>Rhizophydiales</taxon>
        <taxon>Terramycetaceae</taxon>
        <taxon>Boothiomyces</taxon>
    </lineage>
</organism>
<dbReference type="Proteomes" id="UP001210925">
    <property type="component" value="Unassembled WGS sequence"/>
</dbReference>